<dbReference type="InterPro" id="IPR036390">
    <property type="entry name" value="WH_DNA-bd_sf"/>
</dbReference>
<evidence type="ECO:0000313" key="1">
    <source>
        <dbReference type="EMBL" id="UPV74585.1"/>
    </source>
</evidence>
<dbReference type="Gene3D" id="1.10.10.10">
    <property type="entry name" value="Winged helix-like DNA-binding domain superfamily/Winged helix DNA-binding domain"/>
    <property type="match status" value="1"/>
</dbReference>
<sequence length="113" mass="12444">MADATKPITDHVLLDVLGDSPRTRILTVLIDHPDKEFDAEHLAEYAGVNADTVRDHIPALRAWGVVRDEEVIQTNKDSDAVAAFADAEWALTEYLASKEDVGEVDDDMNPIDS</sequence>
<dbReference type="GeneID" id="73043917"/>
<dbReference type="SUPFAM" id="SSF46785">
    <property type="entry name" value="Winged helix' DNA-binding domain"/>
    <property type="match status" value="1"/>
</dbReference>
<dbReference type="KEGG" id="halx:M0R89_00605"/>
<dbReference type="Proteomes" id="UP000830729">
    <property type="component" value="Chromosome"/>
</dbReference>
<accession>A0A8U0HU45</accession>
<keyword evidence="2" id="KW-1185">Reference proteome</keyword>
<gene>
    <name evidence="1" type="ORF">M0R89_00605</name>
</gene>
<dbReference type="RefSeq" id="WP_248650630.1">
    <property type="nucleotide sequence ID" value="NZ_CP096659.1"/>
</dbReference>
<organism evidence="1 2">
    <name type="scientific">Halorussus limi</name>
    <dbReference type="NCBI Taxonomy" id="2938695"/>
    <lineage>
        <taxon>Archaea</taxon>
        <taxon>Methanobacteriati</taxon>
        <taxon>Methanobacteriota</taxon>
        <taxon>Stenosarchaea group</taxon>
        <taxon>Halobacteria</taxon>
        <taxon>Halobacteriales</taxon>
        <taxon>Haladaptataceae</taxon>
        <taxon>Halorussus</taxon>
    </lineage>
</organism>
<reference evidence="1 2" key="1">
    <citation type="submission" date="2022-04" db="EMBL/GenBank/DDBJ databases">
        <title>Diverse halophilic archaea isolated from saline environments.</title>
        <authorList>
            <person name="Cui H.-L."/>
        </authorList>
    </citation>
    <scope>NUCLEOTIDE SEQUENCE [LARGE SCALE GENOMIC DNA]</scope>
    <source>
        <strain evidence="1 2">XZYJT49</strain>
    </source>
</reference>
<dbReference type="InterPro" id="IPR036388">
    <property type="entry name" value="WH-like_DNA-bd_sf"/>
</dbReference>
<name>A0A8U0HU45_9EURY</name>
<proteinExistence type="predicted"/>
<evidence type="ECO:0000313" key="2">
    <source>
        <dbReference type="Proteomes" id="UP000830729"/>
    </source>
</evidence>
<dbReference type="AlphaFoldDB" id="A0A8U0HU45"/>
<protein>
    <submittedName>
        <fullName evidence="1">ArsR family transcriptional regulator</fullName>
    </submittedName>
</protein>
<dbReference type="EMBL" id="CP096659">
    <property type="protein sequence ID" value="UPV74585.1"/>
    <property type="molecule type" value="Genomic_DNA"/>
</dbReference>